<keyword evidence="5 8" id="KW-0378">Hydrolase</keyword>
<dbReference type="EMBL" id="CP036274">
    <property type="protein sequence ID" value="QDU30865.1"/>
    <property type="molecule type" value="Genomic_DNA"/>
</dbReference>
<keyword evidence="6 7" id="KW-0460">Magnesium</keyword>
<evidence type="ECO:0000256" key="4">
    <source>
        <dbReference type="ARBA" id="ARBA00022723"/>
    </source>
</evidence>
<evidence type="ECO:0000256" key="6">
    <source>
        <dbReference type="ARBA" id="ARBA00022842"/>
    </source>
</evidence>
<dbReference type="Gene3D" id="3.40.50.1000">
    <property type="entry name" value="HAD superfamily/HAD-like"/>
    <property type="match status" value="1"/>
</dbReference>
<dbReference type="KEGG" id="aagg:ETAA8_60140"/>
<evidence type="ECO:0000256" key="1">
    <source>
        <dbReference type="ARBA" id="ARBA00001946"/>
    </source>
</evidence>
<dbReference type="PANTHER" id="PTHR21485:SF3">
    <property type="entry name" value="N-ACYLNEURAMINATE CYTIDYLYLTRANSFERASE"/>
    <property type="match status" value="1"/>
</dbReference>
<dbReference type="InterPro" id="IPR036412">
    <property type="entry name" value="HAD-like_sf"/>
</dbReference>
<dbReference type="RefSeq" id="WP_145097032.1">
    <property type="nucleotide sequence ID" value="NZ_CP036274.1"/>
</dbReference>
<feature type="binding site" evidence="7">
    <location>
        <position position="18"/>
    </location>
    <ligand>
        <name>substrate</name>
    </ligand>
</feature>
<reference evidence="8 9" key="1">
    <citation type="submission" date="2019-02" db="EMBL/GenBank/DDBJ databases">
        <title>Deep-cultivation of Planctomycetes and their phenomic and genomic characterization uncovers novel biology.</title>
        <authorList>
            <person name="Wiegand S."/>
            <person name="Jogler M."/>
            <person name="Boedeker C."/>
            <person name="Pinto D."/>
            <person name="Vollmers J."/>
            <person name="Rivas-Marin E."/>
            <person name="Kohn T."/>
            <person name="Peeters S.H."/>
            <person name="Heuer A."/>
            <person name="Rast P."/>
            <person name="Oberbeckmann S."/>
            <person name="Bunk B."/>
            <person name="Jeske O."/>
            <person name="Meyerdierks A."/>
            <person name="Storesund J.E."/>
            <person name="Kallscheuer N."/>
            <person name="Luecker S."/>
            <person name="Lage O.M."/>
            <person name="Pohl T."/>
            <person name="Merkel B.J."/>
            <person name="Hornburger P."/>
            <person name="Mueller R.-W."/>
            <person name="Bruemmer F."/>
            <person name="Labrenz M."/>
            <person name="Spormann A.M."/>
            <person name="Op den Camp H."/>
            <person name="Overmann J."/>
            <person name="Amann R."/>
            <person name="Jetten M.S.M."/>
            <person name="Mascher T."/>
            <person name="Medema M.H."/>
            <person name="Devos D.P."/>
            <person name="Kaster A.-K."/>
            <person name="Ovreas L."/>
            <person name="Rohde M."/>
            <person name="Galperin M.Y."/>
            <person name="Jogler C."/>
        </authorList>
    </citation>
    <scope>NUCLEOTIDE SEQUENCE [LARGE SCALE GENOMIC DNA]</scope>
    <source>
        <strain evidence="8 9">ETA_A8</strain>
    </source>
</reference>
<dbReference type="AlphaFoldDB" id="A0A517YKV6"/>
<dbReference type="OrthoDB" id="9805604at2"/>
<feature type="binding site" evidence="7">
    <location>
        <position position="16"/>
    </location>
    <ligand>
        <name>Mg(2+)</name>
        <dbReference type="ChEBI" id="CHEBI:18420"/>
    </ligand>
</feature>
<keyword evidence="4 7" id="KW-0479">Metal-binding</keyword>
<evidence type="ECO:0000256" key="3">
    <source>
        <dbReference type="ARBA" id="ARBA00011881"/>
    </source>
</evidence>
<dbReference type="InterPro" id="IPR050793">
    <property type="entry name" value="CMP-NeuNAc_synthase"/>
</dbReference>
<feature type="binding site" evidence="7">
    <location>
        <position position="109"/>
    </location>
    <ligand>
        <name>Mg(2+)</name>
        <dbReference type="ChEBI" id="CHEBI:18420"/>
    </ligand>
</feature>
<dbReference type="SFLD" id="SFLDG01138">
    <property type="entry name" value="C1.6.2:_Deoxy-d-mannose-octulo"/>
    <property type="match status" value="1"/>
</dbReference>
<gene>
    <name evidence="8" type="primary">kdsC</name>
    <name evidence="8" type="ORF">ETAA8_60140</name>
</gene>
<dbReference type="SFLD" id="SFLDS00003">
    <property type="entry name" value="Haloacid_Dehalogenase"/>
    <property type="match status" value="1"/>
</dbReference>
<organism evidence="8 9">
    <name type="scientific">Anatilimnocola aggregata</name>
    <dbReference type="NCBI Taxonomy" id="2528021"/>
    <lineage>
        <taxon>Bacteria</taxon>
        <taxon>Pseudomonadati</taxon>
        <taxon>Planctomycetota</taxon>
        <taxon>Planctomycetia</taxon>
        <taxon>Pirellulales</taxon>
        <taxon>Pirellulaceae</taxon>
        <taxon>Anatilimnocola</taxon>
    </lineage>
</organism>
<dbReference type="Pfam" id="PF08282">
    <property type="entry name" value="Hydrolase_3"/>
    <property type="match status" value="1"/>
</dbReference>
<comment type="cofactor">
    <cofactor evidence="1 7">
        <name>Mg(2+)</name>
        <dbReference type="ChEBI" id="CHEBI:18420"/>
    </cofactor>
</comment>
<dbReference type="GO" id="GO:0019143">
    <property type="term" value="F:3-deoxy-manno-octulosonate-8-phosphatase activity"/>
    <property type="evidence" value="ECO:0007669"/>
    <property type="project" value="UniProtKB-EC"/>
</dbReference>
<dbReference type="FunFam" id="3.40.50.1000:FF:000029">
    <property type="entry name" value="3-deoxy-D-manno-octulosonate 8-phosphate phosphatase KdsC"/>
    <property type="match status" value="1"/>
</dbReference>
<evidence type="ECO:0000313" key="9">
    <source>
        <dbReference type="Proteomes" id="UP000315017"/>
    </source>
</evidence>
<dbReference type="InterPro" id="IPR023214">
    <property type="entry name" value="HAD_sf"/>
</dbReference>
<dbReference type="SFLD" id="SFLDG01136">
    <property type="entry name" value="C1.6:_Phosphoserine_Phosphatas"/>
    <property type="match status" value="1"/>
</dbReference>
<accession>A0A517YKV6</accession>
<proteinExistence type="inferred from homology"/>
<dbReference type="SUPFAM" id="SSF56784">
    <property type="entry name" value="HAD-like"/>
    <property type="match status" value="1"/>
</dbReference>
<dbReference type="EC" id="3.1.3.45" evidence="8"/>
<comment type="similarity">
    <text evidence="2">Belongs to the KdsC family.</text>
</comment>
<dbReference type="CDD" id="cd01630">
    <property type="entry name" value="HAD_KDO-like"/>
    <property type="match status" value="1"/>
</dbReference>
<dbReference type="Proteomes" id="UP000315017">
    <property type="component" value="Chromosome"/>
</dbReference>
<dbReference type="PANTHER" id="PTHR21485">
    <property type="entry name" value="HAD SUPERFAMILY MEMBERS CMAS AND KDSC"/>
    <property type="match status" value="1"/>
</dbReference>
<name>A0A517YKV6_9BACT</name>
<evidence type="ECO:0000256" key="2">
    <source>
        <dbReference type="ARBA" id="ARBA00005893"/>
    </source>
</evidence>
<evidence type="ECO:0000256" key="7">
    <source>
        <dbReference type="PIRSR" id="PIRSR006118-2"/>
    </source>
</evidence>
<protein>
    <submittedName>
        <fullName evidence="8">3-deoxy-D-manno-octulosonate 8-phosphate phosphatase KdsC</fullName>
        <ecNumber evidence="8">3.1.3.45</ecNumber>
    </submittedName>
</protein>
<evidence type="ECO:0000256" key="5">
    <source>
        <dbReference type="ARBA" id="ARBA00022801"/>
    </source>
</evidence>
<dbReference type="PIRSF" id="PIRSF006118">
    <property type="entry name" value="KDO8-P_Ptase"/>
    <property type="match status" value="1"/>
</dbReference>
<dbReference type="InterPro" id="IPR010023">
    <property type="entry name" value="KdsC_fam"/>
</dbReference>
<comment type="subunit">
    <text evidence="3">Homotetramer.</text>
</comment>
<evidence type="ECO:0000313" key="8">
    <source>
        <dbReference type="EMBL" id="QDU30865.1"/>
    </source>
</evidence>
<dbReference type="GO" id="GO:0008781">
    <property type="term" value="F:N-acylneuraminate cytidylyltransferase activity"/>
    <property type="evidence" value="ECO:0007669"/>
    <property type="project" value="TreeGrafter"/>
</dbReference>
<keyword evidence="9" id="KW-1185">Reference proteome</keyword>
<sequence length="174" mass="19252">MKLIDRCRRIELILSDVDGVLTDGGITYDNQGIEQKKFHIRDGLGIKLWQRAGFKFGVLTARTSHLVKLRASELNIEIVRQGFETKLPVAREVLKQLNLTPEQCCYIGDDLTDLPCIRNVGLGVAVADAADEVRAAAGHITRLAGGQGAVRELIEVILKAKGRWDETIQTYLAD</sequence>
<dbReference type="GO" id="GO:0046872">
    <property type="term" value="F:metal ion binding"/>
    <property type="evidence" value="ECO:0007669"/>
    <property type="project" value="UniProtKB-KW"/>
</dbReference>
<dbReference type="NCBIfam" id="TIGR01670">
    <property type="entry name" value="KdsC-phosphatas"/>
    <property type="match status" value="1"/>
</dbReference>